<dbReference type="Proteomes" id="UP000478052">
    <property type="component" value="Unassembled WGS sequence"/>
</dbReference>
<dbReference type="InterPro" id="IPR035984">
    <property type="entry name" value="Acyl-CoA-binding_sf"/>
</dbReference>
<comment type="similarity">
    <text evidence="1">Belongs to the ACBP family.</text>
</comment>
<dbReference type="PANTHER" id="PTHR23310:SF62">
    <property type="entry name" value="ACYL-COA BINDING PROTEIN 1, ISOFORM A"/>
    <property type="match status" value="1"/>
</dbReference>
<evidence type="ECO:0000259" key="3">
    <source>
        <dbReference type="PROSITE" id="PS51228"/>
    </source>
</evidence>
<dbReference type="PROSITE" id="PS51228">
    <property type="entry name" value="ACB_2"/>
    <property type="match status" value="2"/>
</dbReference>
<dbReference type="AlphaFoldDB" id="A0A6G0YG64"/>
<feature type="domain" description="ACB" evidence="3">
    <location>
        <begin position="4"/>
        <end position="89"/>
    </location>
</feature>
<dbReference type="PRINTS" id="PR00689">
    <property type="entry name" value="ACOABINDINGP"/>
</dbReference>
<dbReference type="OrthoDB" id="346910at2759"/>
<dbReference type="Pfam" id="PF00887">
    <property type="entry name" value="ACBP"/>
    <property type="match status" value="2"/>
</dbReference>
<gene>
    <name evidence="4" type="ORF">FWK35_00026361</name>
</gene>
<keyword evidence="2" id="KW-0446">Lipid-binding</keyword>
<dbReference type="PANTHER" id="PTHR23310">
    <property type="entry name" value="ACYL-COA-BINDING PROTEIN, ACBP"/>
    <property type="match status" value="1"/>
</dbReference>
<organism evidence="4 5">
    <name type="scientific">Aphis craccivora</name>
    <name type="common">Cowpea aphid</name>
    <dbReference type="NCBI Taxonomy" id="307492"/>
    <lineage>
        <taxon>Eukaryota</taxon>
        <taxon>Metazoa</taxon>
        <taxon>Ecdysozoa</taxon>
        <taxon>Arthropoda</taxon>
        <taxon>Hexapoda</taxon>
        <taxon>Insecta</taxon>
        <taxon>Pterygota</taxon>
        <taxon>Neoptera</taxon>
        <taxon>Paraneoptera</taxon>
        <taxon>Hemiptera</taxon>
        <taxon>Sternorrhyncha</taxon>
        <taxon>Aphidomorpha</taxon>
        <taxon>Aphidoidea</taxon>
        <taxon>Aphididae</taxon>
        <taxon>Aphidini</taxon>
        <taxon>Aphis</taxon>
        <taxon>Aphis</taxon>
    </lineage>
</organism>
<reference evidence="4 5" key="1">
    <citation type="submission" date="2019-08" db="EMBL/GenBank/DDBJ databases">
        <title>Whole genome of Aphis craccivora.</title>
        <authorList>
            <person name="Voronova N.V."/>
            <person name="Shulinski R.S."/>
            <person name="Bandarenka Y.V."/>
            <person name="Zhorov D.G."/>
            <person name="Warner D."/>
        </authorList>
    </citation>
    <scope>NUCLEOTIDE SEQUENCE [LARGE SCALE GENOMIC DNA]</scope>
    <source>
        <strain evidence="4">180601</strain>
        <tissue evidence="4">Whole Body</tissue>
    </source>
</reference>
<dbReference type="Gene3D" id="1.20.80.10">
    <property type="match status" value="2"/>
</dbReference>
<dbReference type="SUPFAM" id="SSF47027">
    <property type="entry name" value="Acyl-CoA binding protein"/>
    <property type="match status" value="2"/>
</dbReference>
<dbReference type="EMBL" id="VUJU01004168">
    <property type="protein sequence ID" value="KAF0755354.1"/>
    <property type="molecule type" value="Genomic_DNA"/>
</dbReference>
<dbReference type="GO" id="GO:0000062">
    <property type="term" value="F:fatty-acyl-CoA binding"/>
    <property type="evidence" value="ECO:0007669"/>
    <property type="project" value="InterPro"/>
</dbReference>
<proteinExistence type="inferred from homology"/>
<evidence type="ECO:0000313" key="4">
    <source>
        <dbReference type="EMBL" id="KAF0755354.1"/>
    </source>
</evidence>
<accession>A0A6G0YG64</accession>
<dbReference type="InterPro" id="IPR000582">
    <property type="entry name" value="Acyl-CoA-binding_protein"/>
</dbReference>
<feature type="domain" description="ACB" evidence="3">
    <location>
        <begin position="248"/>
        <end position="329"/>
    </location>
</feature>
<name>A0A6G0YG64_APHCR</name>
<comment type="caution">
    <text evidence="4">The sequence shown here is derived from an EMBL/GenBank/DDBJ whole genome shotgun (WGS) entry which is preliminary data.</text>
</comment>
<protein>
    <submittedName>
        <fullName evidence="4">Acyl-CoA-binding protein</fullName>
    </submittedName>
</protein>
<dbReference type="CDD" id="cd00435">
    <property type="entry name" value="ACBP"/>
    <property type="match status" value="2"/>
</dbReference>
<dbReference type="GO" id="GO:0006631">
    <property type="term" value="P:fatty acid metabolic process"/>
    <property type="evidence" value="ECO:0007669"/>
    <property type="project" value="TreeGrafter"/>
</dbReference>
<keyword evidence="5" id="KW-1185">Reference proteome</keyword>
<dbReference type="InterPro" id="IPR014352">
    <property type="entry name" value="FERM/acyl-CoA-bd_prot_sf"/>
</dbReference>
<evidence type="ECO:0000256" key="2">
    <source>
        <dbReference type="ARBA" id="ARBA00023121"/>
    </source>
</evidence>
<evidence type="ECO:0000256" key="1">
    <source>
        <dbReference type="ARBA" id="ARBA00005567"/>
    </source>
</evidence>
<evidence type="ECO:0000313" key="5">
    <source>
        <dbReference type="Proteomes" id="UP000478052"/>
    </source>
</evidence>
<sequence>MATLQERFEAAAEEVKTLTKRPTDVELLELYALYKQATVGDNDTSKPGMFDLKAKKKWEFWTNLKGTSKEDCQEKYIAKMEELVSILKTIDRSVPFSPLKLYKGVIIQIIGNVDCRYRITMTVFILIFVILFSLQGKINILDSERSDECIDFTMLCVFFLSVYTRTCRNNASIFNFSSFSGSEVNLFGALGRSFFDVPNTQGKTKKKLRKNGNFYAKPVFEQIDILYSCNSKTDHCKYLKFSPNVYSFDEAVDKVKNLNQTPSDSNLLELYAYYKQATVGDVNTAKPGFLDFKAKAKWEAWNSKKGISNDEAKTKYIEIVNKLVEEIGLKA</sequence>